<evidence type="ECO:0000313" key="4">
    <source>
        <dbReference type="Proteomes" id="UP001296104"/>
    </source>
</evidence>
<proteinExistence type="predicted"/>
<accession>A0AAI9EA76</accession>
<feature type="transmembrane region" description="Helical" evidence="2">
    <location>
        <begin position="21"/>
        <end position="39"/>
    </location>
</feature>
<dbReference type="EMBL" id="CAVMBE010000019">
    <property type="protein sequence ID" value="CAK3984597.1"/>
    <property type="molecule type" value="Genomic_DNA"/>
</dbReference>
<dbReference type="Proteomes" id="UP001296104">
    <property type="component" value="Unassembled WGS sequence"/>
</dbReference>
<keyword evidence="2" id="KW-0812">Transmembrane</keyword>
<protein>
    <submittedName>
        <fullName evidence="3">Uncharacterized protein</fullName>
    </submittedName>
</protein>
<feature type="compositionally biased region" description="Polar residues" evidence="1">
    <location>
        <begin position="42"/>
        <end position="59"/>
    </location>
</feature>
<feature type="compositionally biased region" description="Basic and acidic residues" evidence="1">
    <location>
        <begin position="90"/>
        <end position="109"/>
    </location>
</feature>
<reference evidence="3" key="1">
    <citation type="submission" date="2023-11" db="EMBL/GenBank/DDBJ databases">
        <authorList>
            <person name="Alioto T."/>
            <person name="Alioto T."/>
            <person name="Gomez Garrido J."/>
        </authorList>
    </citation>
    <scope>NUCLEOTIDE SEQUENCE</scope>
</reference>
<feature type="compositionally biased region" description="Polar residues" evidence="1">
    <location>
        <begin position="76"/>
        <end position="88"/>
    </location>
</feature>
<evidence type="ECO:0000256" key="1">
    <source>
        <dbReference type="SAM" id="MobiDB-lite"/>
    </source>
</evidence>
<keyword evidence="2" id="KW-1133">Transmembrane helix</keyword>
<organism evidence="3 4">
    <name type="scientific">Lecanosticta acicola</name>
    <dbReference type="NCBI Taxonomy" id="111012"/>
    <lineage>
        <taxon>Eukaryota</taxon>
        <taxon>Fungi</taxon>
        <taxon>Dikarya</taxon>
        <taxon>Ascomycota</taxon>
        <taxon>Pezizomycotina</taxon>
        <taxon>Dothideomycetes</taxon>
        <taxon>Dothideomycetidae</taxon>
        <taxon>Mycosphaerellales</taxon>
        <taxon>Mycosphaerellaceae</taxon>
        <taxon>Lecanosticta</taxon>
    </lineage>
</organism>
<keyword evidence="4" id="KW-1185">Reference proteome</keyword>
<name>A0AAI9EA76_9PEZI</name>
<comment type="caution">
    <text evidence="3">The sequence shown here is derived from an EMBL/GenBank/DDBJ whole genome shotgun (WGS) entry which is preliminary data.</text>
</comment>
<evidence type="ECO:0000313" key="3">
    <source>
        <dbReference type="EMBL" id="CAK3984597.1"/>
    </source>
</evidence>
<gene>
    <name evidence="3" type="ORF">LECACI_7A003832</name>
</gene>
<evidence type="ECO:0000256" key="2">
    <source>
        <dbReference type="SAM" id="Phobius"/>
    </source>
</evidence>
<dbReference type="AlphaFoldDB" id="A0AAI9EA76"/>
<keyword evidence="2" id="KW-0472">Membrane</keyword>
<feature type="region of interest" description="Disordered" evidence="1">
    <location>
        <begin position="37"/>
        <end position="109"/>
    </location>
</feature>
<sequence>MSHGPEPMGTTKGLSPATKRIGILAGVAGILGMYLVSPYPPKSTTGNPVETNASQNVANRFSAGGAKTEYTPGVATPTNSAENVSSPQEGEAKEDIAAERHLKAKNLEH</sequence>